<name>A0A5M8Q0M2_9LECA</name>
<evidence type="ECO:0000313" key="3">
    <source>
        <dbReference type="Proteomes" id="UP000324767"/>
    </source>
</evidence>
<dbReference type="EMBL" id="VXIT01000002">
    <property type="protein sequence ID" value="KAA6415207.1"/>
    <property type="molecule type" value="Genomic_DNA"/>
</dbReference>
<keyword evidence="1" id="KW-1133">Transmembrane helix</keyword>
<gene>
    <name evidence="2" type="ORF">FRX48_01960</name>
</gene>
<evidence type="ECO:0000313" key="2">
    <source>
        <dbReference type="EMBL" id="KAA6415207.1"/>
    </source>
</evidence>
<keyword evidence="1" id="KW-0812">Transmembrane</keyword>
<protein>
    <submittedName>
        <fullName evidence="2">Uncharacterized protein</fullName>
    </submittedName>
</protein>
<sequence length="115" mass="12908">MSSKQDMEDGKSRHFSRTGDLMSMQANLSAFLRLLSSVSCFSASASLLLNCRMKAAAMSPPLVQMLRVYKADWSSSSRTVTHHTQPLPDLLPDLVALTHIRCKKPHPYPREQHLL</sequence>
<accession>A0A5M8Q0M2</accession>
<evidence type="ECO:0000256" key="1">
    <source>
        <dbReference type="SAM" id="Phobius"/>
    </source>
</evidence>
<comment type="caution">
    <text evidence="2">The sequence shown here is derived from an EMBL/GenBank/DDBJ whole genome shotgun (WGS) entry which is preliminary data.</text>
</comment>
<keyword evidence="1" id="KW-0472">Membrane</keyword>
<dbReference type="Proteomes" id="UP000324767">
    <property type="component" value="Unassembled WGS sequence"/>
</dbReference>
<reference evidence="2 3" key="1">
    <citation type="submission" date="2019-09" db="EMBL/GenBank/DDBJ databases">
        <title>The hologenome of the rock-dwelling lichen Lasallia pustulata.</title>
        <authorList>
            <person name="Greshake Tzovaras B."/>
            <person name="Segers F."/>
            <person name="Bicker A."/>
            <person name="Dal Grande F."/>
            <person name="Otte J."/>
            <person name="Hankeln T."/>
            <person name="Schmitt I."/>
            <person name="Ebersberger I."/>
        </authorList>
    </citation>
    <scope>NUCLEOTIDE SEQUENCE [LARGE SCALE GENOMIC DNA]</scope>
    <source>
        <strain evidence="2">A1-1</strain>
    </source>
</reference>
<proteinExistence type="predicted"/>
<feature type="transmembrane region" description="Helical" evidence="1">
    <location>
        <begin position="30"/>
        <end position="49"/>
    </location>
</feature>
<organism evidence="2 3">
    <name type="scientific">Lasallia pustulata</name>
    <dbReference type="NCBI Taxonomy" id="136370"/>
    <lineage>
        <taxon>Eukaryota</taxon>
        <taxon>Fungi</taxon>
        <taxon>Dikarya</taxon>
        <taxon>Ascomycota</taxon>
        <taxon>Pezizomycotina</taxon>
        <taxon>Lecanoromycetes</taxon>
        <taxon>OSLEUM clade</taxon>
        <taxon>Umbilicariomycetidae</taxon>
        <taxon>Umbilicariales</taxon>
        <taxon>Umbilicariaceae</taxon>
        <taxon>Lasallia</taxon>
    </lineage>
</organism>
<dbReference type="AlphaFoldDB" id="A0A5M8Q0M2"/>